<dbReference type="eggNOG" id="COG0037">
    <property type="taxonomic scope" value="Bacteria"/>
</dbReference>
<gene>
    <name evidence="8" type="primary">tilS</name>
    <name evidence="10" type="ORF">TW72_17235</name>
</gene>
<dbReference type="GO" id="GO:0032267">
    <property type="term" value="F:tRNA(Ile)-lysidine synthase activity"/>
    <property type="evidence" value="ECO:0007669"/>
    <property type="project" value="UniProtKB-EC"/>
</dbReference>
<dbReference type="PANTHER" id="PTHR43033:SF1">
    <property type="entry name" value="TRNA(ILE)-LYSIDINE SYNTHASE-RELATED"/>
    <property type="match status" value="1"/>
</dbReference>
<comment type="caution">
    <text evidence="10">The sequence shown here is derived from an EMBL/GenBank/DDBJ whole genome shotgun (WGS) entry which is preliminary data.</text>
</comment>
<dbReference type="PANTHER" id="PTHR43033">
    <property type="entry name" value="TRNA(ILE)-LYSIDINE SYNTHASE-RELATED"/>
    <property type="match status" value="1"/>
</dbReference>
<evidence type="ECO:0000313" key="10">
    <source>
        <dbReference type="EMBL" id="KJY96305.1"/>
    </source>
</evidence>
<comment type="similarity">
    <text evidence="8">Belongs to the tRNA(Ile)-lysidine synthase family.</text>
</comment>
<dbReference type="RefSeq" id="WP_045979747.1">
    <property type="nucleotide sequence ID" value="NZ_JXXY01000012.1"/>
</dbReference>
<dbReference type="SUPFAM" id="SSF52402">
    <property type="entry name" value="Adenine nucleotide alpha hydrolases-like"/>
    <property type="match status" value="1"/>
</dbReference>
<comment type="catalytic activity">
    <reaction evidence="7 8">
        <text>cytidine(34) in tRNA(Ile2) + L-lysine + ATP = lysidine(34) in tRNA(Ile2) + AMP + diphosphate + H(+)</text>
        <dbReference type="Rhea" id="RHEA:43744"/>
        <dbReference type="Rhea" id="RHEA-COMP:10625"/>
        <dbReference type="Rhea" id="RHEA-COMP:10670"/>
        <dbReference type="ChEBI" id="CHEBI:15378"/>
        <dbReference type="ChEBI" id="CHEBI:30616"/>
        <dbReference type="ChEBI" id="CHEBI:32551"/>
        <dbReference type="ChEBI" id="CHEBI:33019"/>
        <dbReference type="ChEBI" id="CHEBI:82748"/>
        <dbReference type="ChEBI" id="CHEBI:83665"/>
        <dbReference type="ChEBI" id="CHEBI:456215"/>
        <dbReference type="EC" id="6.3.4.19"/>
    </reaction>
</comment>
<keyword evidence="2 8" id="KW-0963">Cytoplasm</keyword>
<dbReference type="SUPFAM" id="SSF82829">
    <property type="entry name" value="MesJ substrate recognition domain-like"/>
    <property type="match status" value="1"/>
</dbReference>
<dbReference type="InterPro" id="IPR012796">
    <property type="entry name" value="Lysidine-tRNA-synth_C"/>
</dbReference>
<dbReference type="GeneID" id="58230241"/>
<proteinExistence type="inferred from homology"/>
<comment type="subcellular location">
    <subcellularLocation>
        <location evidence="1 8">Cytoplasm</location>
    </subcellularLocation>
</comment>
<accession>A0A0F4PL85</accession>
<dbReference type="NCBIfam" id="TIGR02432">
    <property type="entry name" value="lysidine_TilS_N"/>
    <property type="match status" value="1"/>
</dbReference>
<dbReference type="EC" id="6.3.4.19" evidence="8"/>
<dbReference type="SMART" id="SM00977">
    <property type="entry name" value="TilS_C"/>
    <property type="match status" value="1"/>
</dbReference>
<dbReference type="GO" id="GO:0005524">
    <property type="term" value="F:ATP binding"/>
    <property type="evidence" value="ECO:0007669"/>
    <property type="project" value="UniProtKB-UniRule"/>
</dbReference>
<evidence type="ECO:0000256" key="6">
    <source>
        <dbReference type="ARBA" id="ARBA00022840"/>
    </source>
</evidence>
<keyword evidence="5 8" id="KW-0547">Nucleotide-binding</keyword>
<protein>
    <recommendedName>
        <fullName evidence="8">tRNA(Ile)-lysidine synthase</fullName>
        <ecNumber evidence="8">6.3.4.19</ecNumber>
    </recommendedName>
    <alternativeName>
        <fullName evidence="8">tRNA(Ile)-2-lysyl-cytidine synthase</fullName>
    </alternativeName>
    <alternativeName>
        <fullName evidence="8">tRNA(Ile)-lysidine synthetase</fullName>
    </alternativeName>
</protein>
<evidence type="ECO:0000313" key="11">
    <source>
        <dbReference type="Proteomes" id="UP000033664"/>
    </source>
</evidence>
<dbReference type="InterPro" id="IPR012094">
    <property type="entry name" value="tRNA_Ile_lys_synt"/>
</dbReference>
<dbReference type="InterPro" id="IPR011063">
    <property type="entry name" value="TilS/TtcA_N"/>
</dbReference>
<dbReference type="OrthoDB" id="9807403at2"/>
<dbReference type="Proteomes" id="UP000033664">
    <property type="component" value="Unassembled WGS sequence"/>
</dbReference>
<evidence type="ECO:0000256" key="7">
    <source>
        <dbReference type="ARBA" id="ARBA00048539"/>
    </source>
</evidence>
<feature type="domain" description="Lysidine-tRNA(Ile) synthetase C-terminal" evidence="9">
    <location>
        <begin position="364"/>
        <end position="432"/>
    </location>
</feature>
<evidence type="ECO:0000256" key="5">
    <source>
        <dbReference type="ARBA" id="ARBA00022741"/>
    </source>
</evidence>
<dbReference type="NCBIfam" id="TIGR02433">
    <property type="entry name" value="lysidine_TilS_C"/>
    <property type="match status" value="1"/>
</dbReference>
<sequence length="439" mass="49967">MQDTFSSELDALLKCAPDTKGLAVALSGGLDSMVLLELAWRYAQRENLALCAIHVHHNLSADADQWLDFCAQQCEQREIAFFSERVHIGTQTRRGIEDKARQERYQALDSCAPAGYVLLLGQHRDDQVETFFLRLKRGAGLKGLGGMQALSYWHQRPLLRPLLGFSRAELNDYAERQGLLHIHDESNDDNGFDRNFLRNQALPLLSARFNGFYKKVAQSMAIIQRQQRLLDEIAHDDIANAHGQSSLNLTSLRKLSDARYHNALRYWLHSHDVVMPSEKQLQDLAQQLSCARADSQMQVPLKRLHGLSCVLRRYQDHAYLCTEQPSLEAQRLSTDCTSVTLSDGTVLSAQAGEGVRPLEGAEQLSVRFGQLSSVIRPHNKAHSKKLSQWFKALQVPPWQRQRVPLIYYDDVLVAVVGYFYNYDYFSKNGVQWQCSERPK</sequence>
<evidence type="ECO:0000256" key="4">
    <source>
        <dbReference type="ARBA" id="ARBA00022694"/>
    </source>
</evidence>
<dbReference type="Gene3D" id="1.20.59.20">
    <property type="match status" value="1"/>
</dbReference>
<evidence type="ECO:0000259" key="9">
    <source>
        <dbReference type="SMART" id="SM00977"/>
    </source>
</evidence>
<dbReference type="PATRIC" id="fig|151081.8.peg.2424"/>
<dbReference type="SUPFAM" id="SSF56037">
    <property type="entry name" value="PheT/TilS domain"/>
    <property type="match status" value="1"/>
</dbReference>
<dbReference type="Gene3D" id="3.40.50.620">
    <property type="entry name" value="HUPs"/>
    <property type="match status" value="1"/>
</dbReference>
<name>A0A0F4PL85_9GAMM</name>
<comment type="domain">
    <text evidence="8">The N-terminal region contains the highly conserved SGGXDS motif, predicted to be a P-loop motif involved in ATP binding.</text>
</comment>
<keyword evidence="3 8" id="KW-0436">Ligase</keyword>
<dbReference type="GO" id="GO:0006400">
    <property type="term" value="P:tRNA modification"/>
    <property type="evidence" value="ECO:0007669"/>
    <property type="project" value="UniProtKB-UniRule"/>
</dbReference>
<dbReference type="HAMAP" id="MF_01161">
    <property type="entry name" value="tRNA_Ile_lys_synt"/>
    <property type="match status" value="1"/>
</dbReference>
<feature type="binding site" evidence="8">
    <location>
        <begin position="27"/>
        <end position="32"/>
    </location>
    <ligand>
        <name>ATP</name>
        <dbReference type="ChEBI" id="CHEBI:30616"/>
    </ligand>
</feature>
<dbReference type="Pfam" id="PF01171">
    <property type="entry name" value="ATP_bind_3"/>
    <property type="match status" value="1"/>
</dbReference>
<dbReference type="CDD" id="cd01992">
    <property type="entry name" value="TilS_N"/>
    <property type="match status" value="1"/>
</dbReference>
<evidence type="ECO:0000256" key="8">
    <source>
        <dbReference type="HAMAP-Rule" id="MF_01161"/>
    </source>
</evidence>
<dbReference type="Pfam" id="PF11734">
    <property type="entry name" value="TilS_C"/>
    <property type="match status" value="1"/>
</dbReference>
<evidence type="ECO:0000256" key="3">
    <source>
        <dbReference type="ARBA" id="ARBA00022598"/>
    </source>
</evidence>
<dbReference type="AlphaFoldDB" id="A0A0F4PL85"/>
<keyword evidence="11" id="KW-1185">Reference proteome</keyword>
<reference evidence="10 11" key="1">
    <citation type="journal article" date="2015" name="BMC Genomics">
        <title>Genome mining reveals unlocked bioactive potential of marine Gram-negative bacteria.</title>
        <authorList>
            <person name="Machado H."/>
            <person name="Sonnenschein E.C."/>
            <person name="Melchiorsen J."/>
            <person name="Gram L."/>
        </authorList>
    </citation>
    <scope>NUCLEOTIDE SEQUENCE [LARGE SCALE GENOMIC DNA]</scope>
    <source>
        <strain evidence="10 11">S3137</strain>
    </source>
</reference>
<dbReference type="Pfam" id="PF09179">
    <property type="entry name" value="TilS"/>
    <property type="match status" value="1"/>
</dbReference>
<dbReference type="InterPro" id="IPR012795">
    <property type="entry name" value="tRNA_Ile_lys_synt_N"/>
</dbReference>
<evidence type="ECO:0000256" key="2">
    <source>
        <dbReference type="ARBA" id="ARBA00022490"/>
    </source>
</evidence>
<dbReference type="EMBL" id="JXXZ01000018">
    <property type="protein sequence ID" value="KJY96305.1"/>
    <property type="molecule type" value="Genomic_DNA"/>
</dbReference>
<comment type="function">
    <text evidence="8">Ligates lysine onto the cytidine present at position 34 of the AUA codon-specific tRNA(Ile) that contains the anticodon CAU, in an ATP-dependent manner. Cytidine is converted to lysidine, thus changing the amino acid specificity of the tRNA from methionine to isoleucine.</text>
</comment>
<dbReference type="GO" id="GO:0005737">
    <property type="term" value="C:cytoplasm"/>
    <property type="evidence" value="ECO:0007669"/>
    <property type="project" value="UniProtKB-SubCell"/>
</dbReference>
<dbReference type="InterPro" id="IPR014729">
    <property type="entry name" value="Rossmann-like_a/b/a_fold"/>
</dbReference>
<dbReference type="InterPro" id="IPR015262">
    <property type="entry name" value="tRNA_Ile_lys_synt_subst-bd"/>
</dbReference>
<evidence type="ECO:0000256" key="1">
    <source>
        <dbReference type="ARBA" id="ARBA00004496"/>
    </source>
</evidence>
<organism evidence="10 11">
    <name type="scientific">Pseudoalteromonas ruthenica</name>
    <dbReference type="NCBI Taxonomy" id="151081"/>
    <lineage>
        <taxon>Bacteria</taxon>
        <taxon>Pseudomonadati</taxon>
        <taxon>Pseudomonadota</taxon>
        <taxon>Gammaproteobacteria</taxon>
        <taxon>Alteromonadales</taxon>
        <taxon>Pseudoalteromonadaceae</taxon>
        <taxon>Pseudoalteromonas</taxon>
    </lineage>
</organism>
<keyword evidence="4 8" id="KW-0819">tRNA processing</keyword>
<keyword evidence="6 8" id="KW-0067">ATP-binding</keyword>